<proteinExistence type="predicted"/>
<dbReference type="Proteomes" id="UP000179807">
    <property type="component" value="Unassembled WGS sequence"/>
</dbReference>
<feature type="region of interest" description="Disordered" evidence="4">
    <location>
        <begin position="194"/>
        <end position="227"/>
    </location>
</feature>
<evidence type="ECO:0000313" key="9">
    <source>
        <dbReference type="Proteomes" id="UP000179807"/>
    </source>
</evidence>
<dbReference type="Pfam" id="PF13015">
    <property type="entry name" value="PRKCSH_1"/>
    <property type="match status" value="1"/>
</dbReference>
<dbReference type="PANTHER" id="PTHR12630:SF1">
    <property type="entry name" value="GLUCOSIDASE 2 SUBUNIT BETA"/>
    <property type="match status" value="1"/>
</dbReference>
<dbReference type="AlphaFoldDB" id="A0A1J4J6S0"/>
<dbReference type="SUPFAM" id="SSF57424">
    <property type="entry name" value="LDL receptor-like module"/>
    <property type="match status" value="1"/>
</dbReference>
<dbReference type="InterPro" id="IPR002172">
    <property type="entry name" value="LDrepeatLR_classA_rpt"/>
</dbReference>
<keyword evidence="3" id="KW-1015">Disulfide bond</keyword>
<dbReference type="PANTHER" id="PTHR12630">
    <property type="entry name" value="N-LINKED OLIGOSACCHARIDE PROCESSING"/>
    <property type="match status" value="1"/>
</dbReference>
<dbReference type="OrthoDB" id="28322at2759"/>
<keyword evidence="2" id="KW-0256">Endoplasmic reticulum</keyword>
<dbReference type="GO" id="GO:0006491">
    <property type="term" value="P:N-glycan processing"/>
    <property type="evidence" value="ECO:0007669"/>
    <property type="project" value="TreeGrafter"/>
</dbReference>
<reference evidence="8" key="1">
    <citation type="submission" date="2016-10" db="EMBL/GenBank/DDBJ databases">
        <authorList>
            <person name="Benchimol M."/>
            <person name="Almeida L.G."/>
            <person name="Vasconcelos A.T."/>
            <person name="Perreira-Neves A."/>
            <person name="Rosa I.A."/>
            <person name="Tasca T."/>
            <person name="Bogo M.R."/>
            <person name="de Souza W."/>
        </authorList>
    </citation>
    <scope>NUCLEOTIDE SEQUENCE [LARGE SCALE GENOMIC DNA]</scope>
    <source>
        <strain evidence="8">K</strain>
    </source>
</reference>
<sequence>MRPNNNSFMVIFALCFFNLFSTPEPEPAVIEITPFIGVDPVLAEKYEKAINSENKSFACFDGTKIIDMSKFNDNYPDCPDGSDEPGTPASSESLFYCKNENYVPTFIHRWSVGDGLCDCCDGSDEAFNPSAKCFNTCANLEKKRLSLFSSVEKAFSKGNKKYHKLVEEGTEHQINGQKIFDEYNVKIEKLEKAKSDIENSQTRQTPTPTPEPAEESAQQEGEEQQEELINDQVAAEKVGGPEAEVLDSVQDNAQEVVEEEKEEPTNCLQTNDKDFFYSFNFSFCIDDGENPYPNGLTYDEKRERKAAIQDKIDDLNNEMNQKEPFIKFINKNIPPALMMLANQEFSNGNFKYTFLDEIKESYSSHGKFKEIQNGEFYHDNGAYCWETQCGKKTRMRFSCWDENKLVGVVENSRCEYKAVFATPAACTDDLVARVANMTVEELETVRKDAGV</sequence>
<dbReference type="Gene3D" id="4.10.400.10">
    <property type="entry name" value="Low-density Lipoprotein Receptor"/>
    <property type="match status" value="1"/>
</dbReference>
<dbReference type="SUPFAM" id="SSF50911">
    <property type="entry name" value="Mannose 6-phosphate receptor domain"/>
    <property type="match status" value="1"/>
</dbReference>
<dbReference type="CDD" id="cd00112">
    <property type="entry name" value="LDLa"/>
    <property type="match status" value="1"/>
</dbReference>
<evidence type="ECO:0000313" key="8">
    <source>
        <dbReference type="EMBL" id="OHS94888.1"/>
    </source>
</evidence>
<keyword evidence="5" id="KW-0732">Signal</keyword>
<protein>
    <recommendedName>
        <fullName evidence="1">Glucosidase 2 subunit beta</fullName>
    </recommendedName>
</protein>
<comment type="caution">
    <text evidence="8">The sequence shown here is derived from an EMBL/GenBank/DDBJ whole genome shotgun (WGS) entry which is preliminary data.</text>
</comment>
<dbReference type="EMBL" id="MLAK01001282">
    <property type="protein sequence ID" value="OHS94888.1"/>
    <property type="molecule type" value="Genomic_DNA"/>
</dbReference>
<feature type="signal peptide" evidence="5">
    <location>
        <begin position="1"/>
        <end position="23"/>
    </location>
</feature>
<feature type="chain" id="PRO_5012565882" description="Glucosidase 2 subunit beta" evidence="5">
    <location>
        <begin position="24"/>
        <end position="451"/>
    </location>
</feature>
<dbReference type="InterPro" id="IPR039794">
    <property type="entry name" value="Gtb1-like"/>
</dbReference>
<dbReference type="VEuPathDB" id="TrichDB:TRFO_10827"/>
<dbReference type="GO" id="GO:0017177">
    <property type="term" value="C:glucosidase II complex"/>
    <property type="evidence" value="ECO:0007669"/>
    <property type="project" value="TreeGrafter"/>
</dbReference>
<organism evidence="8 9">
    <name type="scientific">Tritrichomonas foetus</name>
    <dbReference type="NCBI Taxonomy" id="1144522"/>
    <lineage>
        <taxon>Eukaryota</taxon>
        <taxon>Metamonada</taxon>
        <taxon>Parabasalia</taxon>
        <taxon>Tritrichomonadida</taxon>
        <taxon>Tritrichomonadidae</taxon>
        <taxon>Tritrichomonas</taxon>
    </lineage>
</organism>
<evidence type="ECO:0000256" key="5">
    <source>
        <dbReference type="SAM" id="SignalP"/>
    </source>
</evidence>
<dbReference type="GeneID" id="94830390"/>
<dbReference type="InterPro" id="IPR028146">
    <property type="entry name" value="PRKCSH_N"/>
</dbReference>
<feature type="domain" description="Glucosidase II beta subunit N-terminal" evidence="6">
    <location>
        <begin position="31"/>
        <end position="190"/>
    </location>
</feature>
<dbReference type="RefSeq" id="XP_068348025.1">
    <property type="nucleotide sequence ID" value="XM_068495686.1"/>
</dbReference>
<evidence type="ECO:0000259" key="7">
    <source>
        <dbReference type="Pfam" id="PF13015"/>
    </source>
</evidence>
<accession>A0A1J4J6S0</accession>
<gene>
    <name evidence="8" type="ORF">TRFO_10827</name>
</gene>
<evidence type="ECO:0000256" key="2">
    <source>
        <dbReference type="ARBA" id="ARBA00022824"/>
    </source>
</evidence>
<evidence type="ECO:0000256" key="3">
    <source>
        <dbReference type="ARBA" id="ARBA00023157"/>
    </source>
</evidence>
<feature type="domain" description="Glucosidase 2 subunit beta-like" evidence="7">
    <location>
        <begin position="299"/>
        <end position="437"/>
    </location>
</feature>
<evidence type="ECO:0000259" key="6">
    <source>
        <dbReference type="Pfam" id="PF12999"/>
    </source>
</evidence>
<evidence type="ECO:0000256" key="4">
    <source>
        <dbReference type="SAM" id="MobiDB-lite"/>
    </source>
</evidence>
<dbReference type="Gene3D" id="2.70.130.10">
    <property type="entry name" value="Mannose-6-phosphate receptor binding domain"/>
    <property type="match status" value="1"/>
</dbReference>
<dbReference type="Pfam" id="PF12999">
    <property type="entry name" value="PRKCSH-like"/>
    <property type="match status" value="1"/>
</dbReference>
<dbReference type="InterPro" id="IPR009011">
    <property type="entry name" value="Man6P_isomerase_rcpt-bd_dom_sf"/>
</dbReference>
<keyword evidence="9" id="KW-1185">Reference proteome</keyword>
<dbReference type="InterPro" id="IPR036607">
    <property type="entry name" value="PRKCSH"/>
</dbReference>
<dbReference type="InterPro" id="IPR036055">
    <property type="entry name" value="LDL_receptor-like_sf"/>
</dbReference>
<evidence type="ECO:0000256" key="1">
    <source>
        <dbReference type="ARBA" id="ARBA00022387"/>
    </source>
</evidence>
<name>A0A1J4J6S0_9EUKA</name>